<dbReference type="InterPro" id="IPR050662">
    <property type="entry name" value="Sec-metab_biosynth-thioest"/>
</dbReference>
<evidence type="ECO:0000259" key="1">
    <source>
        <dbReference type="SMART" id="SM00849"/>
    </source>
</evidence>
<dbReference type="InterPro" id="IPR036866">
    <property type="entry name" value="RibonucZ/Hydroxyglut_hydro"/>
</dbReference>
<dbReference type="EMBL" id="JACRJB010000030">
    <property type="protein sequence ID" value="MBI5130016.1"/>
    <property type="molecule type" value="Genomic_DNA"/>
</dbReference>
<dbReference type="Proteomes" id="UP000782519">
    <property type="component" value="Unassembled WGS sequence"/>
</dbReference>
<name>A0A933RWL4_RHOPL</name>
<dbReference type="SMART" id="SM00849">
    <property type="entry name" value="Lactamase_B"/>
    <property type="match status" value="1"/>
</dbReference>
<dbReference type="PANTHER" id="PTHR23131">
    <property type="entry name" value="ENDORIBONUCLEASE LACTB2"/>
    <property type="match status" value="1"/>
</dbReference>
<reference evidence="2" key="1">
    <citation type="submission" date="2020-07" db="EMBL/GenBank/DDBJ databases">
        <title>Huge and variable diversity of episymbiotic CPR bacteria and DPANN archaea in groundwater ecosystems.</title>
        <authorList>
            <person name="He C.Y."/>
            <person name="Keren R."/>
            <person name="Whittaker M."/>
            <person name="Farag I.F."/>
            <person name="Doudna J."/>
            <person name="Cate J.H.D."/>
            <person name="Banfield J.F."/>
        </authorList>
    </citation>
    <scope>NUCLEOTIDE SEQUENCE</scope>
    <source>
        <strain evidence="2">NC_groundwater_1818_Pr3_B-0.1um_66_35</strain>
    </source>
</reference>
<organism evidence="2 3">
    <name type="scientific">Rhodopseudomonas palustris</name>
    <dbReference type="NCBI Taxonomy" id="1076"/>
    <lineage>
        <taxon>Bacteria</taxon>
        <taxon>Pseudomonadati</taxon>
        <taxon>Pseudomonadota</taxon>
        <taxon>Alphaproteobacteria</taxon>
        <taxon>Hyphomicrobiales</taxon>
        <taxon>Nitrobacteraceae</taxon>
        <taxon>Rhodopseudomonas</taxon>
    </lineage>
</organism>
<dbReference type="InterPro" id="IPR036388">
    <property type="entry name" value="WH-like_DNA-bd_sf"/>
</dbReference>
<dbReference type="InterPro" id="IPR001279">
    <property type="entry name" value="Metallo-B-lactamas"/>
</dbReference>
<dbReference type="Pfam" id="PF00753">
    <property type="entry name" value="Lactamase_B"/>
    <property type="match status" value="1"/>
</dbReference>
<sequence>MSDAKDSDTSDDVPFNRDFPLKPGVVEEIRPGLRRVLCNNPSPFTFTGTVSYIIGTGKVAIVDPGPDNEAHAQALIDAVKGETVTHILVTHTHKDHSPGTPRLKAATGATVYAEGPHRASRPYFESETVSTESGADRNFRPDVTIRDGDLIEGDGWAVEAVATPGHTANHMAFAWKQRDAIFVGDHIMGWSTSIVAPPDGSMVDYMESLDRLMARPEQLYLSGHGAEILEGPRYSRFLKRHRQAREASILHRLAKGETDIPTMVRAIYIGIDPRLINAAGYSVLAHLEDLVIRGIVTTDGDPLIGGRYRLAK</sequence>
<evidence type="ECO:0000313" key="3">
    <source>
        <dbReference type="Proteomes" id="UP000782519"/>
    </source>
</evidence>
<accession>A0A933RWL4</accession>
<protein>
    <submittedName>
        <fullName evidence="2">MBL fold metallo-hydrolase</fullName>
    </submittedName>
</protein>
<dbReference type="Gene3D" id="3.60.15.10">
    <property type="entry name" value="Ribonuclease Z/Hydroxyacylglutathione hydrolase-like"/>
    <property type="match status" value="1"/>
</dbReference>
<evidence type="ECO:0000313" key="2">
    <source>
        <dbReference type="EMBL" id="MBI5130016.1"/>
    </source>
</evidence>
<feature type="domain" description="Metallo-beta-lactamase" evidence="1">
    <location>
        <begin position="48"/>
        <end position="224"/>
    </location>
</feature>
<dbReference type="Gene3D" id="1.10.10.10">
    <property type="entry name" value="Winged helix-like DNA-binding domain superfamily/Winged helix DNA-binding domain"/>
    <property type="match status" value="1"/>
</dbReference>
<dbReference type="InterPro" id="IPR041516">
    <property type="entry name" value="LACTB2_WH"/>
</dbReference>
<dbReference type="CDD" id="cd16278">
    <property type="entry name" value="metallo-hydrolase-like_MBL-fold"/>
    <property type="match status" value="1"/>
</dbReference>
<proteinExistence type="predicted"/>
<dbReference type="Pfam" id="PF17778">
    <property type="entry name" value="WHD_BLACT"/>
    <property type="match status" value="1"/>
</dbReference>
<dbReference type="PANTHER" id="PTHR23131:SF0">
    <property type="entry name" value="ENDORIBONUCLEASE LACTB2"/>
    <property type="match status" value="1"/>
</dbReference>
<comment type="caution">
    <text evidence="2">The sequence shown here is derived from an EMBL/GenBank/DDBJ whole genome shotgun (WGS) entry which is preliminary data.</text>
</comment>
<dbReference type="AlphaFoldDB" id="A0A933RWL4"/>
<gene>
    <name evidence="2" type="ORF">HZA66_11290</name>
</gene>
<dbReference type="SUPFAM" id="SSF56281">
    <property type="entry name" value="Metallo-hydrolase/oxidoreductase"/>
    <property type="match status" value="1"/>
</dbReference>